<feature type="compositionally biased region" description="Polar residues" evidence="1">
    <location>
        <begin position="573"/>
        <end position="593"/>
    </location>
</feature>
<evidence type="ECO:0000259" key="3">
    <source>
        <dbReference type="Pfam" id="PF20497"/>
    </source>
</evidence>
<feature type="domain" description="SWI/SNF and RSC complexes subunit Ssr4 N-terminal" evidence="2">
    <location>
        <begin position="2"/>
        <end position="216"/>
    </location>
</feature>
<gene>
    <name evidence="4" type="ORF">B7463_g7410</name>
</gene>
<name>A0A3E2H6T7_SCYLI</name>
<dbReference type="Pfam" id="PF20497">
    <property type="entry name" value="SWI-SNF_Ssr4_C"/>
    <property type="match status" value="1"/>
</dbReference>
<feature type="non-terminal residue" evidence="4">
    <location>
        <position position="1"/>
    </location>
</feature>
<feature type="region of interest" description="Disordered" evidence="1">
    <location>
        <begin position="469"/>
        <end position="502"/>
    </location>
</feature>
<feature type="compositionally biased region" description="Polar residues" evidence="1">
    <location>
        <begin position="523"/>
        <end position="532"/>
    </location>
</feature>
<feature type="region of interest" description="Disordered" evidence="1">
    <location>
        <begin position="523"/>
        <end position="673"/>
    </location>
</feature>
<dbReference type="EMBL" id="NCSJ02000146">
    <property type="protein sequence ID" value="RFU28902.1"/>
    <property type="molecule type" value="Genomic_DNA"/>
</dbReference>
<feature type="compositionally biased region" description="Low complexity" evidence="1">
    <location>
        <begin position="645"/>
        <end position="654"/>
    </location>
</feature>
<evidence type="ECO:0000259" key="2">
    <source>
        <dbReference type="Pfam" id="PF08549"/>
    </source>
</evidence>
<feature type="non-terminal residue" evidence="4">
    <location>
        <position position="731"/>
    </location>
</feature>
<feature type="region of interest" description="Disordered" evidence="1">
    <location>
        <begin position="710"/>
        <end position="731"/>
    </location>
</feature>
<reference evidence="4 5" key="1">
    <citation type="submission" date="2018-05" db="EMBL/GenBank/DDBJ databases">
        <title>Draft genome sequence of Scytalidium lignicola DSM 105466, a ubiquitous saprotrophic fungus.</title>
        <authorList>
            <person name="Buettner E."/>
            <person name="Gebauer A.M."/>
            <person name="Hofrichter M."/>
            <person name="Liers C."/>
            <person name="Kellner H."/>
        </authorList>
    </citation>
    <scope>NUCLEOTIDE SEQUENCE [LARGE SCALE GENOMIC DNA]</scope>
    <source>
        <strain evidence="4 5">DSM 105466</strain>
    </source>
</reference>
<comment type="caution">
    <text evidence="4">The sequence shown here is derived from an EMBL/GenBank/DDBJ whole genome shotgun (WGS) entry which is preliminary data.</text>
</comment>
<feature type="compositionally biased region" description="Polar residues" evidence="1">
    <location>
        <begin position="622"/>
        <end position="637"/>
    </location>
</feature>
<protein>
    <recommendedName>
        <fullName evidence="6">DUF1750-domain-containing protein</fullName>
    </recommendedName>
</protein>
<feature type="region of interest" description="Disordered" evidence="1">
    <location>
        <begin position="227"/>
        <end position="275"/>
    </location>
</feature>
<feature type="domain" description="SWI/SNF and RSC complexes subunit Ssr4 C-terminal" evidence="3">
    <location>
        <begin position="266"/>
        <end position="720"/>
    </location>
</feature>
<feature type="compositionally biased region" description="Polar residues" evidence="1">
    <location>
        <begin position="544"/>
        <end position="558"/>
    </location>
</feature>
<dbReference type="InterPro" id="IPR013859">
    <property type="entry name" value="Ssr4_N"/>
</dbReference>
<dbReference type="Proteomes" id="UP000258309">
    <property type="component" value="Unassembled WGS sequence"/>
</dbReference>
<dbReference type="OrthoDB" id="5321006at2759"/>
<keyword evidence="5" id="KW-1185">Reference proteome</keyword>
<evidence type="ECO:0000313" key="5">
    <source>
        <dbReference type="Proteomes" id="UP000258309"/>
    </source>
</evidence>
<accession>A0A3E2H6T7</accession>
<proteinExistence type="predicted"/>
<sequence>MQDPSFGVQRDLIPHVHLISTFRFPVLPNLHPDKVTEWLLNAPKIARDQSPFYWTYLDRPADGTILLTWQSINLGTDFASDGYIWSPGETAFQLEVAGGYTLEMYQHKTGYGPGEPIATHTRRRYRLLPPKFPVPNGSPPDPSFWIVHYGQCAPEDRVPPNVIPIDQRIQNTMSTRAYLQQQGQIIHKEFMLHDRSNWPNVPFPSRPQARQPIYGSAMTPVRTPQTMAYPTQATPGPPSKRARTQPNAAQNHLPPPAAVPRITDDMDDEEDTSRGDIYDQITPREVSAMRYRQNHEWMDEVLSSPFSISQIMPVHLGLGLKGELNSLTEGFFDAEVGDPSKDTTKYNYVGRLDPGKAEEFRTRANSRIAQIGTEIEKMKALHEKRLKKFKRGTLLVEAEKELRNAVHDPTDTGSEYWRLEGKVGEDDEDDAVGAVPPKVDDILAKVEASLGRHATAVHELQRIQDGGYEEAPAIPSPKISPQPSHNGSQQSGQSGVLIGDADIDMGGSAAGLLDQFHTGLSSNSTPGNSFATPQAHLQGPSPAPSSLANVASPNAPTNGTPQPSAPQGQGQQETTKSVDSASQPPATDASSTGDWVVVPPGGVSPEPSTAAQNNTATPAAMETSQAPPSTAQQTTAGAESKVDTPAAAADPSPAGSLPTFDSNANDFGDLEDLDTAGEALAGYNDHSLGGDEDMDLGLDMDVGMDDSAFGDAFHGVDTPNNDSAQGDGEGM</sequence>
<dbReference type="STRING" id="5539.A0A3E2H6T7"/>
<feature type="compositionally biased region" description="Low complexity" evidence="1">
    <location>
        <begin position="559"/>
        <end position="572"/>
    </location>
</feature>
<dbReference type="OMA" id="RKEFMLH"/>
<dbReference type="GO" id="GO:0006338">
    <property type="term" value="P:chromatin remodeling"/>
    <property type="evidence" value="ECO:0007669"/>
    <property type="project" value="InterPro"/>
</dbReference>
<feature type="compositionally biased region" description="Low complexity" evidence="1">
    <location>
        <begin position="596"/>
        <end position="620"/>
    </location>
</feature>
<organism evidence="4 5">
    <name type="scientific">Scytalidium lignicola</name>
    <name type="common">Hyphomycete</name>
    <dbReference type="NCBI Taxonomy" id="5539"/>
    <lineage>
        <taxon>Eukaryota</taxon>
        <taxon>Fungi</taxon>
        <taxon>Dikarya</taxon>
        <taxon>Ascomycota</taxon>
        <taxon>Pezizomycotina</taxon>
        <taxon>Leotiomycetes</taxon>
        <taxon>Leotiomycetes incertae sedis</taxon>
        <taxon>Scytalidium</taxon>
    </lineage>
</organism>
<dbReference type="InterPro" id="IPR046464">
    <property type="entry name" value="SWI-SNF_Ssr4_C"/>
</dbReference>
<evidence type="ECO:0000313" key="4">
    <source>
        <dbReference type="EMBL" id="RFU28902.1"/>
    </source>
</evidence>
<dbReference type="Pfam" id="PF08549">
    <property type="entry name" value="SWI-SNF_Ssr4_N"/>
    <property type="match status" value="1"/>
</dbReference>
<evidence type="ECO:0000256" key="1">
    <source>
        <dbReference type="SAM" id="MobiDB-lite"/>
    </source>
</evidence>
<evidence type="ECO:0008006" key="6">
    <source>
        <dbReference type="Google" id="ProtNLM"/>
    </source>
</evidence>
<dbReference type="AlphaFoldDB" id="A0A3E2H6T7"/>